<sequence>MNILPKLKSEQLGSWLVILYAFTLPISVAINNIFAAFILLFWLLKGNYKQTWQLIKDSKVLQAFLLFFLLHIVGLLWTEDFSWGLHMIKKEWMFLFAPIIMSLVKKEHIRYYVSAFLLAMTLSEIISYLIWFKVIPPIFHASVYDPTPFIHHTSYNPLLAVAIYLMGYFILFDKTLNIKEKAVLGLFIVTMSINMFITGGRAGQVGYLVAVIILFFQYFDKNFFKALLVSFLVVGGVSLTAYFGSQIFQDRIKLAVSQIENFDSDTNSSVGLRINFAINTLEMIKEDPLIGVGTGDFKKRYEEINMEKTPNIASTKQPHNMYLLEMAQFGLVGLFILLYIFYSQIRFAQREMNDLRKKIGIFLPLFFMVIMLSDSYLLGHHTTNLFVLFSAFLYRPFNEKSE</sequence>
<dbReference type="KEGG" id="slh:YH65_02240"/>
<keyword evidence="4 5" id="KW-0472">Membrane</keyword>
<dbReference type="RefSeq" id="WP_046551977.1">
    <property type="nucleotide sequence ID" value="NZ_CP011308.1"/>
</dbReference>
<name>A0A7U4M2Z3_9BACT</name>
<evidence type="ECO:0000256" key="3">
    <source>
        <dbReference type="ARBA" id="ARBA00022989"/>
    </source>
</evidence>
<keyword evidence="8" id="KW-1185">Reference proteome</keyword>
<dbReference type="InterPro" id="IPR007016">
    <property type="entry name" value="O-antigen_ligase-rel_domated"/>
</dbReference>
<evidence type="ECO:0000256" key="4">
    <source>
        <dbReference type="ARBA" id="ARBA00023136"/>
    </source>
</evidence>
<dbReference type="EMBL" id="CP011308">
    <property type="protein sequence ID" value="AKF25915.1"/>
    <property type="molecule type" value="Genomic_DNA"/>
</dbReference>
<dbReference type="PANTHER" id="PTHR37422:SF13">
    <property type="entry name" value="LIPOPOLYSACCHARIDE BIOSYNTHESIS PROTEIN PA4999-RELATED"/>
    <property type="match status" value="1"/>
</dbReference>
<feature type="transmembrane region" description="Helical" evidence="5">
    <location>
        <begin position="361"/>
        <end position="394"/>
    </location>
</feature>
<accession>A0A7U4M2Z3</accession>
<feature type="transmembrane region" description="Helical" evidence="5">
    <location>
        <begin position="223"/>
        <end position="244"/>
    </location>
</feature>
<feature type="transmembrane region" description="Helical" evidence="5">
    <location>
        <begin position="184"/>
        <end position="217"/>
    </location>
</feature>
<dbReference type="PANTHER" id="PTHR37422">
    <property type="entry name" value="TEICHURONIC ACID BIOSYNTHESIS PROTEIN TUAE"/>
    <property type="match status" value="1"/>
</dbReference>
<evidence type="ECO:0000256" key="2">
    <source>
        <dbReference type="ARBA" id="ARBA00022692"/>
    </source>
</evidence>
<dbReference type="InterPro" id="IPR051533">
    <property type="entry name" value="WaaL-like"/>
</dbReference>
<dbReference type="Pfam" id="PF04932">
    <property type="entry name" value="Wzy_C"/>
    <property type="match status" value="1"/>
</dbReference>
<evidence type="ECO:0000256" key="1">
    <source>
        <dbReference type="ARBA" id="ARBA00004141"/>
    </source>
</evidence>
<reference evidence="7 8" key="1">
    <citation type="submission" date="2015-04" db="EMBL/GenBank/DDBJ databases">
        <title>Complete genome sequence of Sulfurovum lithotrophicum ATCC BAA-797T.</title>
        <authorList>
            <person name="Ahn J."/>
            <person name="Park G."/>
            <person name="Jeon W."/>
            <person name="Jang Y."/>
            <person name="Jang M."/>
            <person name="Lee H."/>
            <person name="Lee H."/>
        </authorList>
    </citation>
    <scope>NUCLEOTIDE SEQUENCE [LARGE SCALE GENOMIC DNA]</scope>
    <source>
        <strain evidence="8">ATCC BAA-797 / 42BKT</strain>
    </source>
</reference>
<feature type="transmembrane region" description="Helical" evidence="5">
    <location>
        <begin position="154"/>
        <end position="172"/>
    </location>
</feature>
<keyword evidence="3 5" id="KW-1133">Transmembrane helix</keyword>
<feature type="transmembrane region" description="Helical" evidence="5">
    <location>
        <begin position="322"/>
        <end position="341"/>
    </location>
</feature>
<feature type="transmembrane region" description="Helical" evidence="5">
    <location>
        <begin position="12"/>
        <end position="44"/>
    </location>
</feature>
<gene>
    <name evidence="7" type="ORF">YH65_02240</name>
</gene>
<feature type="transmembrane region" description="Helical" evidence="5">
    <location>
        <begin position="60"/>
        <end position="77"/>
    </location>
</feature>
<evidence type="ECO:0000313" key="8">
    <source>
        <dbReference type="Proteomes" id="UP000034444"/>
    </source>
</evidence>
<evidence type="ECO:0000259" key="6">
    <source>
        <dbReference type="Pfam" id="PF04932"/>
    </source>
</evidence>
<protein>
    <recommendedName>
        <fullName evidence="6">O-antigen ligase-related domain-containing protein</fullName>
    </recommendedName>
</protein>
<evidence type="ECO:0000256" key="5">
    <source>
        <dbReference type="SAM" id="Phobius"/>
    </source>
</evidence>
<dbReference type="GO" id="GO:0016020">
    <property type="term" value="C:membrane"/>
    <property type="evidence" value="ECO:0007669"/>
    <property type="project" value="UniProtKB-SubCell"/>
</dbReference>
<proteinExistence type="predicted"/>
<comment type="subcellular location">
    <subcellularLocation>
        <location evidence="1">Membrane</location>
        <topology evidence="1">Multi-pass membrane protein</topology>
    </subcellularLocation>
</comment>
<dbReference type="AlphaFoldDB" id="A0A7U4M2Z3"/>
<evidence type="ECO:0000313" key="7">
    <source>
        <dbReference type="EMBL" id="AKF25915.1"/>
    </source>
</evidence>
<feature type="transmembrane region" description="Helical" evidence="5">
    <location>
        <begin position="111"/>
        <end position="134"/>
    </location>
</feature>
<feature type="domain" description="O-antigen ligase-related" evidence="6">
    <location>
        <begin position="187"/>
        <end position="338"/>
    </location>
</feature>
<keyword evidence="2 5" id="KW-0812">Transmembrane</keyword>
<dbReference type="Proteomes" id="UP000034444">
    <property type="component" value="Chromosome"/>
</dbReference>
<organism evidence="7 8">
    <name type="scientific">Sulfurovum lithotrophicum</name>
    <dbReference type="NCBI Taxonomy" id="206403"/>
    <lineage>
        <taxon>Bacteria</taxon>
        <taxon>Pseudomonadati</taxon>
        <taxon>Campylobacterota</taxon>
        <taxon>Epsilonproteobacteria</taxon>
        <taxon>Campylobacterales</taxon>
        <taxon>Sulfurovaceae</taxon>
        <taxon>Sulfurovum</taxon>
    </lineage>
</organism>
<reference evidence="8" key="2">
    <citation type="journal article" date="2017" name="Stand. Genomic Sci.">
        <title>Complete genome sequence of the sulfur-oxidizing chemolithoautotrophic Sulfurovum lithotrophicum 42BKTT.</title>
        <authorList>
            <person name="Jeon W."/>
            <person name="Priscilla L."/>
            <person name="Park G."/>
            <person name="Lee H."/>
            <person name="Lee N."/>
            <person name="Lee D."/>
            <person name="Kwon H."/>
            <person name="Ahn I."/>
            <person name="Lee C."/>
            <person name="Lee H."/>
            <person name="Ahn J."/>
        </authorList>
    </citation>
    <scope>NUCLEOTIDE SEQUENCE [LARGE SCALE GENOMIC DNA]</scope>
    <source>
        <strain evidence="8">ATCC BAA-797 / 42BKT</strain>
    </source>
</reference>